<evidence type="ECO:0000256" key="1">
    <source>
        <dbReference type="SAM" id="MobiDB-lite"/>
    </source>
</evidence>
<feature type="compositionally biased region" description="Polar residues" evidence="1">
    <location>
        <begin position="506"/>
        <end position="515"/>
    </location>
</feature>
<evidence type="ECO:0000313" key="3">
    <source>
        <dbReference type="Proteomes" id="UP001549920"/>
    </source>
</evidence>
<feature type="compositionally biased region" description="Acidic residues" evidence="1">
    <location>
        <begin position="750"/>
        <end position="766"/>
    </location>
</feature>
<comment type="caution">
    <text evidence="2">The sequence shown here is derived from an EMBL/GenBank/DDBJ whole genome shotgun (WGS) entry which is preliminary data.</text>
</comment>
<evidence type="ECO:0000313" key="2">
    <source>
        <dbReference type="EMBL" id="KAL0879106.1"/>
    </source>
</evidence>
<name>A0ABR3HRD3_LOXSC</name>
<feature type="compositionally biased region" description="Polar residues" evidence="1">
    <location>
        <begin position="770"/>
        <end position="801"/>
    </location>
</feature>
<feature type="region of interest" description="Disordered" evidence="1">
    <location>
        <begin position="1122"/>
        <end position="1146"/>
    </location>
</feature>
<feature type="region of interest" description="Disordered" evidence="1">
    <location>
        <begin position="939"/>
        <end position="975"/>
    </location>
</feature>
<organism evidence="2 3">
    <name type="scientific">Loxostege sticticalis</name>
    <name type="common">Beet webworm moth</name>
    <dbReference type="NCBI Taxonomy" id="481309"/>
    <lineage>
        <taxon>Eukaryota</taxon>
        <taxon>Metazoa</taxon>
        <taxon>Ecdysozoa</taxon>
        <taxon>Arthropoda</taxon>
        <taxon>Hexapoda</taxon>
        <taxon>Insecta</taxon>
        <taxon>Pterygota</taxon>
        <taxon>Neoptera</taxon>
        <taxon>Endopterygota</taxon>
        <taxon>Lepidoptera</taxon>
        <taxon>Glossata</taxon>
        <taxon>Ditrysia</taxon>
        <taxon>Pyraloidea</taxon>
        <taxon>Crambidae</taxon>
        <taxon>Pyraustinae</taxon>
        <taxon>Loxostege</taxon>
    </lineage>
</organism>
<sequence>MDSLNKRRKFKYDRVMSRIYNQSQSSLRPKSYVTRHEIPSSVSLGAKPSVSNVSSSVYSELPVVLNDYSPSPEATARRTFVVKPRKTLKSLDPARSPHRTVTKGPDVPVSQKVCNVRAGGSTPVLNRRKAWSDAHLRDCYSSRSHTRLKELKDEIKAYHETDKHMRLRSRLYQSCGVVLDDLGQVASDKAVQVHVTEDGDKENHIRSERSSGEDAGAPMPDQQMRPDVPRYPVDRYLIESSKKIEMVNIIDDDIWNAEPALRPEDEILLRKLHDMLQSTADDLKLLSGELAKFHEPRVQEMSQPTPLDEDFNEKVHIEELVNAKFHGYKIIDKTLPVSPESKPKKVYESLNNKPQRIKATKVNAGVQVTSNLVSSMKKTPLSKNLQITRPKIVQIKEDAQVNSKGNLLNNGLPKKDRVTVHYNEFSYKYDDPKDEALSRKSLQIQKMPVINIRSELKQQKVLQLDIMPVIRDEPEKVTSNNNNNVGVISVQHESSTPLQHEPLKTYNKSVQSNPKTHYESRKPSVRKVYKMSTCESSESTNNVSSYAQHRLDTHKQIKLVPKPSPKSSARKESKNQRVQKKEQEKRPHFNLNEWKKKLNAVYGQPSTSKKGRSTKQKKLSPKKSNLVPRTKPKPNLLNNAEYIPYSQLTLGGVRVSDIERELSQIPNKNDIPLSPILDKILSSRENSFHKDSPRKHSRKDSPKVLTTSDENLLQEVIDIEKAVSKTLAKNLKDRKEENVFGNMDHKIDNTENDEENSYVDDFEDDKSDQSAHSEQSVSNKSPMGSLKSNGNGNMASNPQNETESDSEHENPNTSEANMQNATYTKVLNLSFKNSVDVFEFVHSIDTQDTGTQSNTTNKISLKETQTSPRNEKSNIHPIHNDLWPSIDPKGEVEKLFELERDFIKKLILEEYGDILEKNINKPSTSNDNVDRTNNVAAYQKNTQTSPAHVKSVMTSPTRTKTRTTSPFSLSVTEDRQTSPMIQVTNEEELKIEIANEAEDLGISINLSSPRFSLRLPQTSREVLTNLDRGSRNHSIVDQKETSQGVESKTFRKYAVSSSSSVDADNSSSEISSLGEVKLKLKRKLKKNRVSSLSESSGSSMISRYSSGLVSGDILPLKSEGEVTSSLGQVIRKPRRKRKESDGEMNL</sequence>
<feature type="region of interest" description="Disordered" evidence="1">
    <location>
        <begin position="197"/>
        <end position="228"/>
    </location>
</feature>
<reference evidence="2 3" key="1">
    <citation type="submission" date="2024-06" db="EMBL/GenBank/DDBJ databases">
        <title>A chromosome-level genome assembly of beet webworm, Loxostege sticticalis.</title>
        <authorList>
            <person name="Zhang Y."/>
        </authorList>
    </citation>
    <scope>NUCLEOTIDE SEQUENCE [LARGE SCALE GENOMIC DNA]</scope>
    <source>
        <strain evidence="2">AQ026</strain>
        <tissue evidence="2">Whole body</tissue>
    </source>
</reference>
<dbReference type="EMBL" id="JBEUOH010000015">
    <property type="protein sequence ID" value="KAL0879106.1"/>
    <property type="molecule type" value="Genomic_DNA"/>
</dbReference>
<feature type="region of interest" description="Disordered" evidence="1">
    <location>
        <begin position="861"/>
        <end position="882"/>
    </location>
</feature>
<feature type="compositionally biased region" description="Basic residues" evidence="1">
    <location>
        <begin position="609"/>
        <end position="621"/>
    </location>
</feature>
<feature type="compositionally biased region" description="Polar residues" evidence="1">
    <location>
        <begin position="533"/>
        <end position="547"/>
    </location>
</feature>
<feature type="compositionally biased region" description="Low complexity" evidence="1">
    <location>
        <begin position="954"/>
        <end position="966"/>
    </location>
</feature>
<feature type="region of interest" description="Disordered" evidence="1">
    <location>
        <begin position="742"/>
        <end position="815"/>
    </location>
</feature>
<feature type="compositionally biased region" description="Basic and acidic residues" evidence="1">
    <location>
        <begin position="569"/>
        <end position="587"/>
    </location>
</feature>
<dbReference type="Proteomes" id="UP001549920">
    <property type="component" value="Unassembled WGS sequence"/>
</dbReference>
<feature type="compositionally biased region" description="Basic and acidic residues" evidence="1">
    <location>
        <begin position="197"/>
        <end position="212"/>
    </location>
</feature>
<proteinExistence type="predicted"/>
<accession>A0ABR3HRD3</accession>
<feature type="region of interest" description="Disordered" evidence="1">
    <location>
        <begin position="506"/>
        <end position="638"/>
    </location>
</feature>
<feature type="region of interest" description="Disordered" evidence="1">
    <location>
        <begin position="685"/>
        <end position="707"/>
    </location>
</feature>
<keyword evidence="3" id="KW-1185">Reference proteome</keyword>
<gene>
    <name evidence="2" type="ORF">ABMA27_004063</name>
</gene>
<protein>
    <submittedName>
        <fullName evidence="2">Uncharacterized protein</fullName>
    </submittedName>
</protein>